<dbReference type="InterPro" id="IPR002347">
    <property type="entry name" value="SDR_fam"/>
</dbReference>
<dbReference type="EMBL" id="JAGYPF010000004">
    <property type="protein sequence ID" value="MBS4214958.1"/>
    <property type="molecule type" value="Genomic_DNA"/>
</dbReference>
<comment type="caution">
    <text evidence="3">The sequence shown here is derived from an EMBL/GenBank/DDBJ whole genome shotgun (WGS) entry which is preliminary data.</text>
</comment>
<proteinExistence type="inferred from homology"/>
<dbReference type="PROSITE" id="PS00061">
    <property type="entry name" value="ADH_SHORT"/>
    <property type="match status" value="1"/>
</dbReference>
<dbReference type="GO" id="GO:0047936">
    <property type="term" value="F:glucose 1-dehydrogenase [NAD(P)+] activity"/>
    <property type="evidence" value="ECO:0007669"/>
    <property type="project" value="UniProtKB-EC"/>
</dbReference>
<dbReference type="InterPro" id="IPR036291">
    <property type="entry name" value="NAD(P)-bd_dom_sf"/>
</dbReference>
<dbReference type="EC" id="1.1.1.47" evidence="3"/>
<dbReference type="PANTHER" id="PTHR24321">
    <property type="entry name" value="DEHYDROGENASES, SHORT CHAIN"/>
    <property type="match status" value="1"/>
</dbReference>
<sequence length="277" mass="29580">MSIFYQPHKLESYFTRGEVEMIDFSGKVALITGGGGEIGRAAAIALSKAGAKVAVVDISRELGEETVHAIKQQDGQAKYIYADVSKSEDVKNYVNKTVTEFGHIDVFINNAAWEGVVKPIVEYPDDVFDKLIGINVRGVFLGLKHVLPIMYAQNSGSIVNISSIAGHIGSPGLVAYTASKHAVLGMTKTAALEGAKLGIRVNAVCPGAVNTRMLHSLAKAKGPEAYQATMDKYETDSPDGRLAEPEEVANLVLYLSSELASHISGQSIRIDGGRVMS</sequence>
<dbReference type="Gene3D" id="3.40.50.720">
    <property type="entry name" value="NAD(P)-binding Rossmann-like Domain"/>
    <property type="match status" value="1"/>
</dbReference>
<comment type="similarity">
    <text evidence="1">Belongs to the short-chain dehydrogenases/reductases (SDR) family.</text>
</comment>
<keyword evidence="2 3" id="KW-0560">Oxidoreductase</keyword>
<dbReference type="AlphaFoldDB" id="A0A942U9B2"/>
<keyword evidence="4" id="KW-1185">Reference proteome</keyword>
<gene>
    <name evidence="3" type="ORF">KHA99_21155</name>
</gene>
<evidence type="ECO:0000256" key="1">
    <source>
        <dbReference type="ARBA" id="ARBA00006484"/>
    </source>
</evidence>
<dbReference type="CDD" id="cd05233">
    <property type="entry name" value="SDR_c"/>
    <property type="match status" value="1"/>
</dbReference>
<dbReference type="GO" id="GO:0008206">
    <property type="term" value="P:bile acid metabolic process"/>
    <property type="evidence" value="ECO:0007669"/>
    <property type="project" value="UniProtKB-ARBA"/>
</dbReference>
<evidence type="ECO:0000256" key="2">
    <source>
        <dbReference type="ARBA" id="ARBA00023002"/>
    </source>
</evidence>
<accession>A0A942U9B2</accession>
<evidence type="ECO:0000313" key="3">
    <source>
        <dbReference type="EMBL" id="MBS4214958.1"/>
    </source>
</evidence>
<dbReference type="Pfam" id="PF13561">
    <property type="entry name" value="adh_short_C2"/>
    <property type="match status" value="1"/>
</dbReference>
<evidence type="ECO:0000313" key="4">
    <source>
        <dbReference type="Proteomes" id="UP000679749"/>
    </source>
</evidence>
<dbReference type="SUPFAM" id="SSF51735">
    <property type="entry name" value="NAD(P)-binding Rossmann-fold domains"/>
    <property type="match status" value="1"/>
</dbReference>
<dbReference type="Proteomes" id="UP000679749">
    <property type="component" value="Unassembled WGS sequence"/>
</dbReference>
<name>A0A942U9B2_9BACI</name>
<dbReference type="PRINTS" id="PR00081">
    <property type="entry name" value="GDHRDH"/>
</dbReference>
<dbReference type="InterPro" id="IPR020904">
    <property type="entry name" value="Sc_DH/Rdtase_CS"/>
</dbReference>
<organism evidence="3 4">
    <name type="scientific">Neobacillus rhizophilus</name>
    <dbReference type="NCBI Taxonomy" id="2833579"/>
    <lineage>
        <taxon>Bacteria</taxon>
        <taxon>Bacillati</taxon>
        <taxon>Bacillota</taxon>
        <taxon>Bacilli</taxon>
        <taxon>Bacillales</taxon>
        <taxon>Bacillaceae</taxon>
        <taxon>Neobacillus</taxon>
    </lineage>
</organism>
<protein>
    <submittedName>
        <fullName evidence="3">Glucose 1-dehydrogenase</fullName>
        <ecNumber evidence="3">1.1.1.47</ecNumber>
    </submittedName>
</protein>
<dbReference type="NCBIfam" id="NF005559">
    <property type="entry name" value="PRK07231.1"/>
    <property type="match status" value="1"/>
</dbReference>
<reference evidence="3" key="1">
    <citation type="submission" date="2021-05" db="EMBL/GenBank/DDBJ databases">
        <title>Novel Bacillus species.</title>
        <authorList>
            <person name="Liu G."/>
        </authorList>
    </citation>
    <scope>NUCLEOTIDE SEQUENCE</scope>
    <source>
        <strain evidence="3">FJAT-49825</strain>
    </source>
</reference>
<dbReference type="PANTHER" id="PTHR24321:SF8">
    <property type="entry name" value="ESTRADIOL 17-BETA-DEHYDROGENASE 8-RELATED"/>
    <property type="match status" value="1"/>
</dbReference>
<dbReference type="PRINTS" id="PR00080">
    <property type="entry name" value="SDRFAMILY"/>
</dbReference>
<dbReference type="FunFam" id="3.40.50.720:FF:000084">
    <property type="entry name" value="Short-chain dehydrogenase reductase"/>
    <property type="match status" value="1"/>
</dbReference>